<dbReference type="RefSeq" id="WP_126819071.1">
    <property type="nucleotide sequence ID" value="NZ_PIPS01000001.1"/>
</dbReference>
<feature type="domain" description="HNH nuclease" evidence="1">
    <location>
        <begin position="148"/>
        <end position="195"/>
    </location>
</feature>
<dbReference type="Gene3D" id="1.10.30.50">
    <property type="match status" value="1"/>
</dbReference>
<dbReference type="GO" id="GO:0003676">
    <property type="term" value="F:nucleic acid binding"/>
    <property type="evidence" value="ECO:0007669"/>
    <property type="project" value="InterPro"/>
</dbReference>
<evidence type="ECO:0000313" key="3">
    <source>
        <dbReference type="Proteomes" id="UP000286680"/>
    </source>
</evidence>
<dbReference type="AlphaFoldDB" id="A0AA94EEV5"/>
<evidence type="ECO:0000313" key="2">
    <source>
        <dbReference type="EMBL" id="RUO44512.1"/>
    </source>
</evidence>
<name>A0AA94EEV5_9GAMM</name>
<dbReference type="GO" id="GO:0008270">
    <property type="term" value="F:zinc ion binding"/>
    <property type="evidence" value="ECO:0007669"/>
    <property type="project" value="InterPro"/>
</dbReference>
<dbReference type="InterPro" id="IPR002711">
    <property type="entry name" value="HNH"/>
</dbReference>
<organism evidence="2 3">
    <name type="scientific">Idiomarina aquatica</name>
    <dbReference type="NCBI Taxonomy" id="1327752"/>
    <lineage>
        <taxon>Bacteria</taxon>
        <taxon>Pseudomonadati</taxon>
        <taxon>Pseudomonadota</taxon>
        <taxon>Gammaproteobacteria</taxon>
        <taxon>Alteromonadales</taxon>
        <taxon>Idiomarinaceae</taxon>
        <taxon>Idiomarina</taxon>
    </lineage>
</organism>
<dbReference type="CDD" id="cd00085">
    <property type="entry name" value="HNHc"/>
    <property type="match status" value="1"/>
</dbReference>
<dbReference type="SMART" id="SM00507">
    <property type="entry name" value="HNHc"/>
    <property type="match status" value="1"/>
</dbReference>
<comment type="caution">
    <text evidence="2">The sequence shown here is derived from an EMBL/GenBank/DDBJ whole genome shotgun (WGS) entry which is preliminary data.</text>
</comment>
<protein>
    <recommendedName>
        <fullName evidence="1">HNH nuclease domain-containing protein</fullName>
    </recommendedName>
</protein>
<dbReference type="GO" id="GO:0004519">
    <property type="term" value="F:endonuclease activity"/>
    <property type="evidence" value="ECO:0007669"/>
    <property type="project" value="InterPro"/>
</dbReference>
<dbReference type="EMBL" id="PIPS01000001">
    <property type="protein sequence ID" value="RUO44512.1"/>
    <property type="molecule type" value="Genomic_DNA"/>
</dbReference>
<dbReference type="InterPro" id="IPR003615">
    <property type="entry name" value="HNH_nuc"/>
</dbReference>
<proteinExistence type="predicted"/>
<reference evidence="3" key="1">
    <citation type="journal article" date="2018" name="Front. Microbiol.">
        <title>Genome-Based Analysis Reveals the Taxonomy and Diversity of the Family Idiomarinaceae.</title>
        <authorList>
            <person name="Liu Y."/>
            <person name="Lai Q."/>
            <person name="Shao Z."/>
        </authorList>
    </citation>
    <scope>NUCLEOTIDE SEQUENCE [LARGE SCALE GENOMIC DNA]</scope>
    <source>
        <strain evidence="3">SN-14</strain>
    </source>
</reference>
<gene>
    <name evidence="2" type="ORF">CWE23_00230</name>
</gene>
<accession>A0AA94EEV5</accession>
<evidence type="ECO:0000259" key="1">
    <source>
        <dbReference type="SMART" id="SM00507"/>
    </source>
</evidence>
<sequence>MEKDKSLEIKDSVRLEVQSALREKDQWLLVHLSRKPDGTVSIGSDTVFGGFESSRELRGPRWQSLSSAREFKDQGFKWIVAGELSAAVLFQQLLNGVTPPGVIMHTGSVIRWAPKCAEFHPTLNSVQGVVNPSLPENKSLAARRPGKKKRDELKANGCSCCGIKTEVTLHHLIPREMGGATEEDNLLAVCRQCHDAIHSGGLDVTDLVLQVNLKRVKSLVSSISNVETKTGA</sequence>
<dbReference type="Pfam" id="PF01844">
    <property type="entry name" value="HNH"/>
    <property type="match status" value="1"/>
</dbReference>
<dbReference type="Proteomes" id="UP000286680">
    <property type="component" value="Unassembled WGS sequence"/>
</dbReference>
<keyword evidence="3" id="KW-1185">Reference proteome</keyword>